<dbReference type="InterPro" id="IPR036028">
    <property type="entry name" value="SH3-like_dom_sf"/>
</dbReference>
<dbReference type="InterPro" id="IPR008145">
    <property type="entry name" value="GK/Ca_channel_bsu"/>
</dbReference>
<evidence type="ECO:0000256" key="4">
    <source>
        <dbReference type="ARBA" id="ARBA00007014"/>
    </source>
</evidence>
<feature type="region of interest" description="Disordered" evidence="13">
    <location>
        <begin position="351"/>
        <end position="435"/>
    </location>
</feature>
<evidence type="ECO:0000256" key="3">
    <source>
        <dbReference type="ARBA" id="ARBA00004435"/>
    </source>
</evidence>
<dbReference type="PROSITE" id="PS50106">
    <property type="entry name" value="PDZ"/>
    <property type="match status" value="3"/>
</dbReference>
<dbReference type="InterPro" id="IPR008144">
    <property type="entry name" value="Guanylate_kin-like_dom"/>
</dbReference>
<dbReference type="EMBL" id="QXTE01000278">
    <property type="protein sequence ID" value="TFK00206.1"/>
    <property type="molecule type" value="Genomic_DNA"/>
</dbReference>
<dbReference type="Pfam" id="PF07653">
    <property type="entry name" value="SH3_2"/>
    <property type="match status" value="1"/>
</dbReference>
<reference evidence="16 17" key="1">
    <citation type="submission" date="2019-04" db="EMBL/GenBank/DDBJ databases">
        <title>Draft genome of the big-headed turtle Platysternon megacephalum.</title>
        <authorList>
            <person name="Gong S."/>
        </authorList>
    </citation>
    <scope>NUCLEOTIDE SEQUENCE [LARGE SCALE GENOMIC DNA]</scope>
    <source>
        <strain evidence="16">DO16091913</strain>
        <tissue evidence="16">Muscle</tissue>
    </source>
</reference>
<evidence type="ECO:0000256" key="8">
    <source>
        <dbReference type="ARBA" id="ARBA00022553"/>
    </source>
</evidence>
<dbReference type="Gene3D" id="2.30.30.40">
    <property type="entry name" value="SH3 Domains"/>
    <property type="match status" value="1"/>
</dbReference>
<evidence type="ECO:0000256" key="5">
    <source>
        <dbReference type="ARBA" id="ARBA00022427"/>
    </source>
</evidence>
<accession>A0A4D9DRA3</accession>
<feature type="compositionally biased region" description="Basic and acidic residues" evidence="13">
    <location>
        <begin position="155"/>
        <end position="196"/>
    </location>
</feature>
<dbReference type="GO" id="GO:0045216">
    <property type="term" value="P:cell-cell junction organization"/>
    <property type="evidence" value="ECO:0007669"/>
    <property type="project" value="TreeGrafter"/>
</dbReference>
<dbReference type="GO" id="GO:1905605">
    <property type="term" value="P:positive regulation of blood-brain barrier permeability"/>
    <property type="evidence" value="ECO:0007669"/>
    <property type="project" value="TreeGrafter"/>
</dbReference>
<keyword evidence="5" id="KW-0796">Tight junction</keyword>
<feature type="domain" description="PDZ" evidence="15">
    <location>
        <begin position="262"/>
        <end position="340"/>
    </location>
</feature>
<comment type="similarity">
    <text evidence="4">Belongs to the MAGUK family.</text>
</comment>
<comment type="subcellular location">
    <subcellularLocation>
        <location evidence="3">Cell junction</location>
        <location evidence="3">Tight junction</location>
    </subcellularLocation>
    <subcellularLocation>
        <location evidence="2">Cell membrane</location>
        <topology evidence="2">Peripheral membrane protein</topology>
        <orientation evidence="2">Cytoplasmic side</orientation>
    </subcellularLocation>
    <subcellularLocation>
        <location evidence="1">Nucleus</location>
    </subcellularLocation>
</comment>
<dbReference type="PANTHER" id="PTHR13865:SF11">
    <property type="entry name" value="TIGHT JUNCTION PROTEIN ZO-3"/>
    <property type="match status" value="1"/>
</dbReference>
<feature type="region of interest" description="Disordered" evidence="13">
    <location>
        <begin position="840"/>
        <end position="923"/>
    </location>
</feature>
<evidence type="ECO:0000256" key="9">
    <source>
        <dbReference type="ARBA" id="ARBA00022737"/>
    </source>
</evidence>
<dbReference type="CDD" id="cd06728">
    <property type="entry name" value="PDZ2_ZO1-like_ds"/>
    <property type="match status" value="1"/>
</dbReference>
<reference evidence="16 17" key="2">
    <citation type="submission" date="2019-04" db="EMBL/GenBank/DDBJ databases">
        <title>The genome sequence of big-headed turtle.</title>
        <authorList>
            <person name="Gong S."/>
        </authorList>
    </citation>
    <scope>NUCLEOTIDE SEQUENCE [LARGE SCALE GENOMIC DNA]</scope>
    <source>
        <strain evidence="16">DO16091913</strain>
        <tissue evidence="16">Muscle</tissue>
    </source>
</reference>
<dbReference type="FunFam" id="2.30.42.10:FF:000013">
    <property type="entry name" value="Putative tight junction protein ZO-1"/>
    <property type="match status" value="1"/>
</dbReference>
<evidence type="ECO:0000256" key="1">
    <source>
        <dbReference type="ARBA" id="ARBA00004123"/>
    </source>
</evidence>
<dbReference type="FunFam" id="3.40.50.300:FF:000110">
    <property type="entry name" value="tight junction protein ZO-1 isoform X1"/>
    <property type="match status" value="1"/>
</dbReference>
<protein>
    <submittedName>
        <fullName evidence="16">Glia maturation factor gamma</fullName>
    </submittedName>
</protein>
<dbReference type="Pfam" id="PF00625">
    <property type="entry name" value="Guanylate_kin"/>
    <property type="match status" value="1"/>
</dbReference>
<feature type="region of interest" description="Disordered" evidence="13">
    <location>
        <begin position="112"/>
        <end position="239"/>
    </location>
</feature>
<feature type="region of interest" description="Disordered" evidence="13">
    <location>
        <begin position="935"/>
        <end position="958"/>
    </location>
</feature>
<dbReference type="CDD" id="cd06729">
    <property type="entry name" value="PDZ3_ZO1-like_domain"/>
    <property type="match status" value="1"/>
</dbReference>
<dbReference type="SUPFAM" id="SSF50044">
    <property type="entry name" value="SH3-domain"/>
    <property type="match status" value="1"/>
</dbReference>
<organism evidence="16 17">
    <name type="scientific">Platysternon megacephalum</name>
    <name type="common">big-headed turtle</name>
    <dbReference type="NCBI Taxonomy" id="55544"/>
    <lineage>
        <taxon>Eukaryota</taxon>
        <taxon>Metazoa</taxon>
        <taxon>Chordata</taxon>
        <taxon>Craniata</taxon>
        <taxon>Vertebrata</taxon>
        <taxon>Euteleostomi</taxon>
        <taxon>Archelosauria</taxon>
        <taxon>Testudinata</taxon>
        <taxon>Testudines</taxon>
        <taxon>Cryptodira</taxon>
        <taxon>Durocryptodira</taxon>
        <taxon>Testudinoidea</taxon>
        <taxon>Platysternidae</taxon>
        <taxon>Platysternon</taxon>
    </lineage>
</organism>
<dbReference type="GO" id="GO:0150105">
    <property type="term" value="P:protein localization to cell-cell junction"/>
    <property type="evidence" value="ECO:0007669"/>
    <property type="project" value="TreeGrafter"/>
</dbReference>
<feature type="domain" description="Guanylate kinase-like" evidence="14">
    <location>
        <begin position="690"/>
        <end position="808"/>
    </location>
</feature>
<keyword evidence="11" id="KW-0472">Membrane</keyword>
<evidence type="ECO:0000259" key="14">
    <source>
        <dbReference type="PROSITE" id="PS50052"/>
    </source>
</evidence>
<dbReference type="GO" id="GO:0005923">
    <property type="term" value="C:bicellular tight junction"/>
    <property type="evidence" value="ECO:0007669"/>
    <property type="project" value="UniProtKB-SubCell"/>
</dbReference>
<feature type="domain" description="PDZ" evidence="15">
    <location>
        <begin position="438"/>
        <end position="504"/>
    </location>
</feature>
<dbReference type="Gene3D" id="2.30.42.10">
    <property type="match status" value="3"/>
</dbReference>
<proteinExistence type="inferred from homology"/>
<keyword evidence="6" id="KW-0728">SH3 domain</keyword>
<feature type="compositionally biased region" description="Basic and acidic residues" evidence="13">
    <location>
        <begin position="204"/>
        <end position="223"/>
    </location>
</feature>
<dbReference type="PANTHER" id="PTHR13865">
    <property type="entry name" value="TIGHT JUNCTION PROTEIN"/>
    <property type="match status" value="1"/>
</dbReference>
<feature type="domain" description="PDZ" evidence="15">
    <location>
        <begin position="20"/>
        <end position="107"/>
    </location>
</feature>
<dbReference type="InterPro" id="IPR005417">
    <property type="entry name" value="ZO"/>
</dbReference>
<dbReference type="FunFam" id="2.30.42.10:FF:000009">
    <property type="entry name" value="Putative tight junction protein ZO-1"/>
    <property type="match status" value="1"/>
</dbReference>
<evidence type="ECO:0000256" key="7">
    <source>
        <dbReference type="ARBA" id="ARBA00022475"/>
    </source>
</evidence>
<dbReference type="InterPro" id="IPR001452">
    <property type="entry name" value="SH3_domain"/>
</dbReference>
<evidence type="ECO:0000256" key="12">
    <source>
        <dbReference type="ARBA" id="ARBA00023242"/>
    </source>
</evidence>
<keyword evidence="10" id="KW-0965">Cell junction</keyword>
<feature type="compositionally biased region" description="Polar residues" evidence="13">
    <location>
        <begin position="840"/>
        <end position="851"/>
    </location>
</feature>
<dbReference type="GO" id="GO:0098609">
    <property type="term" value="P:cell-cell adhesion"/>
    <property type="evidence" value="ECO:0007669"/>
    <property type="project" value="TreeGrafter"/>
</dbReference>
<name>A0A4D9DRA3_9SAUR</name>
<dbReference type="Proteomes" id="UP000297703">
    <property type="component" value="Unassembled WGS sequence"/>
</dbReference>
<gene>
    <name evidence="16" type="ORF">DR999_PMT17669</name>
</gene>
<evidence type="ECO:0000256" key="10">
    <source>
        <dbReference type="ARBA" id="ARBA00022949"/>
    </source>
</evidence>
<dbReference type="Pfam" id="PF00595">
    <property type="entry name" value="PDZ"/>
    <property type="match status" value="3"/>
</dbReference>
<dbReference type="InterPro" id="IPR005420">
    <property type="entry name" value="ZO-3"/>
</dbReference>
<dbReference type="SUPFAM" id="SSF50156">
    <property type="entry name" value="PDZ domain-like"/>
    <property type="match status" value="3"/>
</dbReference>
<dbReference type="CDD" id="cd06727">
    <property type="entry name" value="PDZ1_ZO1-like"/>
    <property type="match status" value="1"/>
</dbReference>
<dbReference type="SUPFAM" id="SSF52540">
    <property type="entry name" value="P-loop containing nucleoside triphosphate hydrolases"/>
    <property type="match status" value="1"/>
</dbReference>
<dbReference type="InterPro" id="IPR036034">
    <property type="entry name" value="PDZ_sf"/>
</dbReference>
<feature type="compositionally biased region" description="Polar residues" evidence="13">
    <location>
        <begin position="113"/>
        <end position="132"/>
    </location>
</feature>
<keyword evidence="8" id="KW-0597">Phosphoprotein</keyword>
<dbReference type="PROSITE" id="PS50052">
    <property type="entry name" value="GUANYLATE_KINASE_2"/>
    <property type="match status" value="1"/>
</dbReference>
<dbReference type="GO" id="GO:0050839">
    <property type="term" value="F:cell adhesion molecule binding"/>
    <property type="evidence" value="ECO:0007669"/>
    <property type="project" value="TreeGrafter"/>
</dbReference>
<dbReference type="AlphaFoldDB" id="A0A4D9DRA3"/>
<comment type="caution">
    <text evidence="16">The sequence shown here is derived from an EMBL/GenBank/DDBJ whole genome shotgun (WGS) entry which is preliminary data.</text>
</comment>
<dbReference type="Gene3D" id="3.40.50.300">
    <property type="entry name" value="P-loop containing nucleotide triphosphate hydrolases"/>
    <property type="match status" value="1"/>
</dbReference>
<dbReference type="PRINTS" id="PR01600">
    <property type="entry name" value="ZONOCCLUDNS3"/>
</dbReference>
<evidence type="ECO:0000313" key="17">
    <source>
        <dbReference type="Proteomes" id="UP000297703"/>
    </source>
</evidence>
<dbReference type="GO" id="GO:0090557">
    <property type="term" value="P:establishment of endothelial intestinal barrier"/>
    <property type="evidence" value="ECO:0007669"/>
    <property type="project" value="TreeGrafter"/>
</dbReference>
<evidence type="ECO:0000256" key="11">
    <source>
        <dbReference type="ARBA" id="ARBA00023136"/>
    </source>
</evidence>
<dbReference type="STRING" id="55544.A0A4D9DRA3"/>
<dbReference type="SMART" id="SM00072">
    <property type="entry name" value="GuKc"/>
    <property type="match status" value="1"/>
</dbReference>
<dbReference type="CDD" id="cd12028">
    <property type="entry name" value="SH3_ZO-3"/>
    <property type="match status" value="1"/>
</dbReference>
<keyword evidence="17" id="KW-1185">Reference proteome</keyword>
<dbReference type="SMART" id="SM00228">
    <property type="entry name" value="PDZ"/>
    <property type="match status" value="3"/>
</dbReference>
<dbReference type="PRINTS" id="PR01597">
    <property type="entry name" value="ZONOCCLUDNS"/>
</dbReference>
<dbReference type="GO" id="GO:0005886">
    <property type="term" value="C:plasma membrane"/>
    <property type="evidence" value="ECO:0007669"/>
    <property type="project" value="UniProtKB-SubCell"/>
</dbReference>
<evidence type="ECO:0000256" key="6">
    <source>
        <dbReference type="ARBA" id="ARBA00022443"/>
    </source>
</evidence>
<dbReference type="InterPro" id="IPR001478">
    <property type="entry name" value="PDZ"/>
</dbReference>
<feature type="compositionally biased region" description="Low complexity" evidence="13">
    <location>
        <begin position="911"/>
        <end position="920"/>
    </location>
</feature>
<dbReference type="OrthoDB" id="418634at2759"/>
<evidence type="ECO:0000256" key="2">
    <source>
        <dbReference type="ARBA" id="ARBA00004413"/>
    </source>
</evidence>
<dbReference type="FunFam" id="2.30.42.10:FF:000075">
    <property type="entry name" value="Tight junction protein ZO-2 isoform 2"/>
    <property type="match status" value="1"/>
</dbReference>
<feature type="compositionally biased region" description="Basic and acidic residues" evidence="13">
    <location>
        <begin position="351"/>
        <end position="362"/>
    </location>
</feature>
<dbReference type="InterPro" id="IPR027417">
    <property type="entry name" value="P-loop_NTPase"/>
</dbReference>
<keyword evidence="7" id="KW-1003">Cell membrane</keyword>
<keyword evidence="12" id="KW-0539">Nucleus</keyword>
<evidence type="ECO:0000256" key="13">
    <source>
        <dbReference type="SAM" id="MobiDB-lite"/>
    </source>
</evidence>
<sequence>MAVRFQVTAMEEMVIWEQHTVTLSKDPRRGFGIAISGGRDRPSGLAGDPSIVVSDVVPGGPADGRLQTRDHVVMVNGLSMENVSSSFAIQTLKTCGKLANITVKRPKKIQLPVTKTSQPLSSDSLHSPNTVRYDSDEEYGYQGDESSPRSTGKGYRYDSYNRSRPQDDVDYSRGYDGDSSSERSSGHSRENSDNRRQVSRSRRRSQDGSNRRQSQDSGSERQSYHRQHSTNGYGHEEDTNGLALVSGFKRLPRQEVPMKPIRSVLVKQKEGEEYGLKLGSQIFIKHITETGLAAKDSSLHEGDLILKINGVTSENMSLADTRRLIERSEGTLRLLVFRDNRQFLVNIPQVRDSDSDSSRLDDISDIGSELSLPPPAQSPQRAPEASRTNLLSEGRQLSREPAATVQENDAPVPDPQEPAEESGPPAASASEEDGYSPDAKIVRFVKAKSIGLRLAGGNDVGIFVAGVQEGSPAAGQGIKEGDQVLQVNDTSFQSLTREDAVQYLLSLPPGEEVVLLTQGKQDIYRKMLKSNVGDSFHIRTHFDFEKDAPSGLSFTRGEVFHVLDTMYRGKLGSWLAMRMGRDLQELDKGIIPNRSRAEQFASLESVLKATSVASSSGARAEFWKLRGLRGAKKNLRKSREDLSALTKQGHYPPYERVVLREASFRRPVVILGPISDIAMEKLSTELPDEFEIAQTVARDGGSAKVIKLDSVRQIAEKDKHALLDITPSAVERLNYVQYYPVVVFCEPDSRQGIKAMRQWLAPDSKKSSRRLYAQAVKMKKNYSYLFTATVSLGGSTNTWYQSLKEIIHTQQARPIWTAEEQVDASPEEGLDLLNQQRAASTGDLTCDSRANSDYEDTDGEGGAYTDNELEDDYDQPALARSSEPVEPDEPQNPDERMAVSLAYAPPRDGDQQPQGQWRQDYSSIREYEHSALKKKFTQARAYDSDEDEGYNWGPATDL</sequence>
<keyword evidence="9" id="KW-0677">Repeat</keyword>
<dbReference type="GO" id="GO:0005634">
    <property type="term" value="C:nucleus"/>
    <property type="evidence" value="ECO:0007669"/>
    <property type="project" value="UniProtKB-SubCell"/>
</dbReference>
<evidence type="ECO:0000313" key="16">
    <source>
        <dbReference type="EMBL" id="TFK00206.1"/>
    </source>
</evidence>
<evidence type="ECO:0000259" key="15">
    <source>
        <dbReference type="PROSITE" id="PS50106"/>
    </source>
</evidence>